<dbReference type="AlphaFoldDB" id="A0A7S2DZE0"/>
<sequence length="109" mass="11858">MAQKVLSPNQTAISLAVRALTKPSKGNAPPWIAYAVSPADVEAMGVGGLEEVLMQCINLTDTAEATKMFLTRTLKLTRGSHGKGMYYFYGFEEDGNLTTEPIVVYKTKI</sequence>
<proteinExistence type="predicted"/>
<protein>
    <submittedName>
        <fullName evidence="1">Uncharacterized protein</fullName>
    </submittedName>
</protein>
<evidence type="ECO:0000313" key="1">
    <source>
        <dbReference type="EMBL" id="CAD9466886.1"/>
    </source>
</evidence>
<dbReference type="EMBL" id="HBGS01050704">
    <property type="protein sequence ID" value="CAD9466886.1"/>
    <property type="molecule type" value="Transcribed_RNA"/>
</dbReference>
<accession>A0A7S2DZE0</accession>
<reference evidence="1" key="1">
    <citation type="submission" date="2021-01" db="EMBL/GenBank/DDBJ databases">
        <authorList>
            <person name="Corre E."/>
            <person name="Pelletier E."/>
            <person name="Niang G."/>
            <person name="Scheremetjew M."/>
            <person name="Finn R."/>
            <person name="Kale V."/>
            <person name="Holt S."/>
            <person name="Cochrane G."/>
            <person name="Meng A."/>
            <person name="Brown T."/>
            <person name="Cohen L."/>
        </authorList>
    </citation>
    <scope>NUCLEOTIDE SEQUENCE</scope>
    <source>
        <strain evidence="1">CCMP1381</strain>
    </source>
</reference>
<gene>
    <name evidence="1" type="ORF">DSPE1174_LOCUS26325</name>
</gene>
<name>A0A7S2DZE0_9STRA</name>
<organism evidence="1">
    <name type="scientific">Octactis speculum</name>
    <dbReference type="NCBI Taxonomy" id="3111310"/>
    <lineage>
        <taxon>Eukaryota</taxon>
        <taxon>Sar</taxon>
        <taxon>Stramenopiles</taxon>
        <taxon>Ochrophyta</taxon>
        <taxon>Dictyochophyceae</taxon>
        <taxon>Dictyochales</taxon>
        <taxon>Dictyochaceae</taxon>
        <taxon>Octactis</taxon>
    </lineage>
</organism>